<dbReference type="Gramene" id="mRNA:HanXRQr2_Chr06g0257651">
    <property type="protein sequence ID" value="CDS:HanXRQr2_Chr06g0257651.1"/>
    <property type="gene ID" value="HanXRQr2_Chr06g0257651"/>
</dbReference>
<evidence type="ECO:0000313" key="2">
    <source>
        <dbReference type="Proteomes" id="UP000215914"/>
    </source>
</evidence>
<proteinExistence type="predicted"/>
<accession>A0A9K3IT51</accession>
<sequence length="53" mass="6355">MYIKSMVQISSRSSLLGFCSRLNLILCMLLLNETNFVYMQIIHIHFFNFVFNY</sequence>
<dbReference type="AlphaFoldDB" id="A0A9K3IT51"/>
<reference evidence="1" key="2">
    <citation type="submission" date="2020-06" db="EMBL/GenBank/DDBJ databases">
        <title>Helianthus annuus Genome sequencing and assembly Release 2.</title>
        <authorList>
            <person name="Gouzy J."/>
            <person name="Langlade N."/>
            <person name="Munos S."/>
        </authorList>
    </citation>
    <scope>NUCLEOTIDE SEQUENCE</scope>
    <source>
        <tissue evidence="1">Leaves</tissue>
    </source>
</reference>
<name>A0A9K3IT51_HELAN</name>
<keyword evidence="2" id="KW-1185">Reference proteome</keyword>
<dbReference type="EMBL" id="MNCJ02000321">
    <property type="protein sequence ID" value="KAF5802274.1"/>
    <property type="molecule type" value="Genomic_DNA"/>
</dbReference>
<dbReference type="Proteomes" id="UP000215914">
    <property type="component" value="Unassembled WGS sequence"/>
</dbReference>
<evidence type="ECO:0000313" key="1">
    <source>
        <dbReference type="EMBL" id="KAF5802274.1"/>
    </source>
</evidence>
<protein>
    <submittedName>
        <fullName evidence="1">Uncharacterized protein</fullName>
    </submittedName>
</protein>
<reference evidence="1" key="1">
    <citation type="journal article" date="2017" name="Nature">
        <title>The sunflower genome provides insights into oil metabolism, flowering and Asterid evolution.</title>
        <authorList>
            <person name="Badouin H."/>
            <person name="Gouzy J."/>
            <person name="Grassa C.J."/>
            <person name="Murat F."/>
            <person name="Staton S.E."/>
            <person name="Cottret L."/>
            <person name="Lelandais-Briere C."/>
            <person name="Owens G.L."/>
            <person name="Carrere S."/>
            <person name="Mayjonade B."/>
            <person name="Legrand L."/>
            <person name="Gill N."/>
            <person name="Kane N.C."/>
            <person name="Bowers J.E."/>
            <person name="Hubner S."/>
            <person name="Bellec A."/>
            <person name="Berard A."/>
            <person name="Berges H."/>
            <person name="Blanchet N."/>
            <person name="Boniface M.C."/>
            <person name="Brunel D."/>
            <person name="Catrice O."/>
            <person name="Chaidir N."/>
            <person name="Claudel C."/>
            <person name="Donnadieu C."/>
            <person name="Faraut T."/>
            <person name="Fievet G."/>
            <person name="Helmstetter N."/>
            <person name="King M."/>
            <person name="Knapp S.J."/>
            <person name="Lai Z."/>
            <person name="Le Paslier M.C."/>
            <person name="Lippi Y."/>
            <person name="Lorenzon L."/>
            <person name="Mandel J.R."/>
            <person name="Marage G."/>
            <person name="Marchand G."/>
            <person name="Marquand E."/>
            <person name="Bret-Mestries E."/>
            <person name="Morien E."/>
            <person name="Nambeesan S."/>
            <person name="Nguyen T."/>
            <person name="Pegot-Espagnet P."/>
            <person name="Pouilly N."/>
            <person name="Raftis F."/>
            <person name="Sallet E."/>
            <person name="Schiex T."/>
            <person name="Thomas J."/>
            <person name="Vandecasteele C."/>
            <person name="Vares D."/>
            <person name="Vear F."/>
            <person name="Vautrin S."/>
            <person name="Crespi M."/>
            <person name="Mangin B."/>
            <person name="Burke J.M."/>
            <person name="Salse J."/>
            <person name="Munos S."/>
            <person name="Vincourt P."/>
            <person name="Rieseberg L.H."/>
            <person name="Langlade N.B."/>
        </authorList>
    </citation>
    <scope>NUCLEOTIDE SEQUENCE</scope>
    <source>
        <tissue evidence="1">Leaves</tissue>
    </source>
</reference>
<gene>
    <name evidence="1" type="ORF">HanXRQr2_Chr06g0257651</name>
</gene>
<organism evidence="1 2">
    <name type="scientific">Helianthus annuus</name>
    <name type="common">Common sunflower</name>
    <dbReference type="NCBI Taxonomy" id="4232"/>
    <lineage>
        <taxon>Eukaryota</taxon>
        <taxon>Viridiplantae</taxon>
        <taxon>Streptophyta</taxon>
        <taxon>Embryophyta</taxon>
        <taxon>Tracheophyta</taxon>
        <taxon>Spermatophyta</taxon>
        <taxon>Magnoliopsida</taxon>
        <taxon>eudicotyledons</taxon>
        <taxon>Gunneridae</taxon>
        <taxon>Pentapetalae</taxon>
        <taxon>asterids</taxon>
        <taxon>campanulids</taxon>
        <taxon>Asterales</taxon>
        <taxon>Asteraceae</taxon>
        <taxon>Asteroideae</taxon>
        <taxon>Heliantheae alliance</taxon>
        <taxon>Heliantheae</taxon>
        <taxon>Helianthus</taxon>
    </lineage>
</organism>
<comment type="caution">
    <text evidence="1">The sequence shown here is derived from an EMBL/GenBank/DDBJ whole genome shotgun (WGS) entry which is preliminary data.</text>
</comment>